<dbReference type="Pfam" id="PF23222">
    <property type="entry name" value="RRM_PARP14_1"/>
    <property type="match status" value="1"/>
</dbReference>
<organism evidence="3">
    <name type="scientific">Mus musculus</name>
    <name type="common">Mouse</name>
    <dbReference type="NCBI Taxonomy" id="10090"/>
    <lineage>
        <taxon>Eukaryota</taxon>
        <taxon>Metazoa</taxon>
        <taxon>Chordata</taxon>
        <taxon>Craniata</taxon>
        <taxon>Vertebrata</taxon>
        <taxon>Euteleostomi</taxon>
        <taxon>Mammalia</taxon>
        <taxon>Eutheria</taxon>
        <taxon>Euarchontoglires</taxon>
        <taxon>Glires</taxon>
        <taxon>Rodentia</taxon>
        <taxon>Myomorpha</taxon>
        <taxon>Muroidea</taxon>
        <taxon>Muridae</taxon>
        <taxon>Murinae</taxon>
        <taxon>Mus</taxon>
        <taxon>Mus</taxon>
    </lineage>
</organism>
<dbReference type="Gene3D" id="3.30.70.330">
    <property type="match status" value="1"/>
</dbReference>
<evidence type="ECO:0000313" key="4">
    <source>
        <dbReference type="MGI" id="MGI:1919489"/>
    </source>
</evidence>
<dbReference type="AlphaFoldDB" id="Q9DAS7"/>
<dbReference type="CDD" id="cd12300">
    <property type="entry name" value="RRM1_PAR14"/>
    <property type="match status" value="1"/>
</dbReference>
<reference evidence="3" key="2">
    <citation type="journal article" date="2000" name="Genome Res.">
        <title>Normalization and subtraction of cap-trapper-selected cDNAs to prepare full-length cDNA libraries for rapid discovery of new genes.</title>
        <authorList>
            <person name="Carninci P."/>
            <person name="Shibata Y."/>
            <person name="Hayatsu N."/>
            <person name="Sugahara Y."/>
            <person name="Shibata K."/>
            <person name="Itoh M."/>
            <person name="Konno H."/>
            <person name="Okazaki Y."/>
            <person name="Muramatsu M."/>
            <person name="Hayashizaki Y."/>
        </authorList>
    </citation>
    <scope>NUCLEOTIDE SEQUENCE</scope>
    <source>
        <strain evidence="3">C57BL/6J</strain>
        <tissue evidence="3">Placenta</tissue>
    </source>
</reference>
<evidence type="ECO:0000256" key="1">
    <source>
        <dbReference type="SAM" id="MobiDB-lite"/>
    </source>
</evidence>
<sequence length="131" mass="14663">MAASGSFPLLVEGSWGPDPPKNLINKLQVYFQSRKKSGGGECEVVPEPGNPARFRVLFSPEDVRQNVLERGNHELVWQEKGTFKLTVLMPTDPEEASASKKSRKESPEEVRKPRRDSKGHKVAFQGMWGSQ</sequence>
<proteinExistence type="evidence at transcript level"/>
<gene>
    <name evidence="4" type="primary">Parp14</name>
</gene>
<protein>
    <recommendedName>
        <fullName evidence="2">PAR14-like first RRM domain-containing protein</fullName>
    </recommendedName>
</protein>
<feature type="domain" description="PAR14-like first RRM" evidence="2">
    <location>
        <begin position="9"/>
        <end position="87"/>
    </location>
</feature>
<accession>Q9DAS7</accession>
<dbReference type="MGI" id="MGI:1919489">
    <property type="gene designation" value="Parp14"/>
</dbReference>
<reference evidence="3" key="3">
    <citation type="journal article" date="2000" name="Genome Res.">
        <title>RIKEN integrated sequence analysis (RISA) system--384-format sequencing pipeline with 384 multicapillary sequencer.</title>
        <authorList>
            <person name="Shibata K."/>
            <person name="Itoh M."/>
            <person name="Aizawa K."/>
            <person name="Nagaoka S."/>
            <person name="Sasaki N."/>
            <person name="Carninci P."/>
            <person name="Konno H."/>
            <person name="Akiyama J."/>
            <person name="Nishi K."/>
            <person name="Kitsunai T."/>
            <person name="Tashiro H."/>
            <person name="Itoh M."/>
            <person name="Sumi N."/>
            <person name="Ishii Y."/>
            <person name="Nakamura S."/>
            <person name="Hazama M."/>
            <person name="Nishine T."/>
            <person name="Harada A."/>
            <person name="Yamamoto R."/>
            <person name="Matsumoto H."/>
            <person name="Sakaguchi S."/>
            <person name="Ikegami T."/>
            <person name="Kashiwagi K."/>
            <person name="Fujiwake S."/>
            <person name="Inoue K."/>
            <person name="Togawa Y."/>
            <person name="Izawa M."/>
            <person name="Ohara E."/>
            <person name="Watahiki M."/>
            <person name="Yoneda Y."/>
            <person name="Ishikawa T."/>
            <person name="Ozawa K."/>
            <person name="Tanaka T."/>
            <person name="Matsuura S."/>
            <person name="Kawai J."/>
            <person name="Okazaki Y."/>
            <person name="Muramatsu M."/>
            <person name="Inoue Y."/>
            <person name="Kira A."/>
            <person name="Hayashizaki Y."/>
        </authorList>
    </citation>
    <scope>NUCLEOTIDE SEQUENCE</scope>
    <source>
        <strain evidence="3">C57BL/6J</strain>
        <tissue evidence="3">Placenta</tissue>
    </source>
</reference>
<dbReference type="InterPro" id="IPR012677">
    <property type="entry name" value="Nucleotide-bd_a/b_plait_sf"/>
</dbReference>
<name>Q9DAS7_MOUSE</name>
<reference evidence="3" key="6">
    <citation type="journal article" date="2002" name="Nature">
        <title>Analysis of the mouse transcriptome based on functional annotation of 60,770 full-length cDNAs.</title>
        <authorList>
            <consortium name="The FANTOM Consortium and the RIKEN Genome Exploration Research Group Phase I and II Team"/>
        </authorList>
    </citation>
    <scope>NUCLEOTIDE SEQUENCE</scope>
    <source>
        <strain evidence="3">C57BL/6J</strain>
        <tissue evidence="3">Placenta</tissue>
    </source>
</reference>
<feature type="compositionally biased region" description="Basic residues" evidence="1">
    <location>
        <begin position="112"/>
        <end position="121"/>
    </location>
</feature>
<reference evidence="3" key="1">
    <citation type="journal article" date="1999" name="Methods Enzymol.">
        <title>High-efficiency full-length cDNA cloning.</title>
        <authorList>
            <person name="Carninci P."/>
            <person name="Hayashizaki Y."/>
        </authorList>
    </citation>
    <scope>NUCLEOTIDE SEQUENCE</scope>
    <source>
        <strain evidence="3">C57BL/6J</strain>
        <tissue evidence="3">Placenta</tissue>
    </source>
</reference>
<dbReference type="EMBL" id="AK005563">
    <property type="protein sequence ID" value="BAB24123.1"/>
    <property type="molecule type" value="mRNA"/>
</dbReference>
<evidence type="ECO:0000259" key="2">
    <source>
        <dbReference type="Pfam" id="PF23222"/>
    </source>
</evidence>
<dbReference type="AGR" id="MGI:1919489"/>
<dbReference type="FunFam" id="3.30.70.330:FF:000487">
    <property type="entry name" value="Poly [ADP-ribose] polymerase"/>
    <property type="match status" value="1"/>
</dbReference>
<reference evidence="3" key="4">
    <citation type="submission" date="2000-07" db="EMBL/GenBank/DDBJ databases">
        <authorList>
            <person name="Adachi J."/>
            <person name="Aizawa K."/>
            <person name="Akahira S."/>
            <person name="Akimura T."/>
            <person name="Arai A."/>
            <person name="Aono H."/>
            <person name="Arakawa T."/>
            <person name="Bono H."/>
            <person name="Carninci P."/>
            <person name="Fukuda S."/>
            <person name="Fukunishi Y."/>
            <person name="Furuno M."/>
            <person name="Hanagaki T."/>
            <person name="Hara A."/>
            <person name="Hayatsu N."/>
            <person name="Hiramoto K."/>
            <person name="Hiraoka T."/>
            <person name="Hori F."/>
            <person name="Imotani K."/>
            <person name="Ishii Y."/>
            <person name="Itoh M."/>
            <person name="Izawa M."/>
            <person name="Kasukawa T."/>
            <person name="Kato H."/>
            <person name="Kawai J."/>
            <person name="Kojima Y."/>
            <person name="Konno H."/>
            <person name="Kouda M."/>
            <person name="Koya S."/>
            <person name="Kurihara C."/>
            <person name="Matsuyama T."/>
            <person name="Miyazaki A."/>
            <person name="Nishi K."/>
            <person name="Nomura K."/>
            <person name="Numazaki R."/>
            <person name="Ohno M."/>
            <person name="Okazaki Y."/>
            <person name="Okido T."/>
            <person name="Owa C."/>
            <person name="Saito H."/>
            <person name="Saito R."/>
            <person name="Sakai C."/>
            <person name="Sakai K."/>
            <person name="Sano H."/>
            <person name="Sasaki D."/>
            <person name="Shibata K."/>
            <person name="Shibata Y."/>
            <person name="Shinagawa A."/>
            <person name="Shiraki T."/>
            <person name="Sogabe Y."/>
            <person name="Suzuki H."/>
            <person name="Tagami M."/>
            <person name="Tagawa A."/>
            <person name="Takahashi F."/>
            <person name="Tanaka T."/>
            <person name="Tejima Y."/>
            <person name="Toya T."/>
            <person name="Yamamura T."/>
            <person name="Yasunishi A."/>
            <person name="Yoshida K."/>
            <person name="Yoshino M."/>
            <person name="Muramatsu M."/>
            <person name="Hayashizaki Y."/>
        </authorList>
    </citation>
    <scope>NUCLEOTIDE SEQUENCE</scope>
    <source>
        <strain evidence="3">C57BL/6J</strain>
        <tissue evidence="3">Placenta</tissue>
    </source>
</reference>
<reference evidence="3" key="5">
    <citation type="journal article" date="2001" name="Nature">
        <title>Functional annotation of a full-length mouse cDNA collection.</title>
        <authorList>
            <consortium name="The RIKEN Genome Exploration Research Group Phase II Team and the FANTOM Consortium"/>
        </authorList>
    </citation>
    <scope>NUCLEOTIDE SEQUENCE</scope>
    <source>
        <strain evidence="3">C57BL/6J</strain>
        <tissue evidence="3">Placenta</tissue>
    </source>
</reference>
<dbReference type="PeptideAtlas" id="Q9DAS7"/>
<evidence type="ECO:0000313" key="3">
    <source>
        <dbReference type="EMBL" id="BAB24123.1"/>
    </source>
</evidence>
<reference evidence="3" key="7">
    <citation type="journal article" date="2005" name="Science">
        <title>The Transcriptional Landscape of the Mammalian Genome.</title>
        <authorList>
            <consortium name="The FANTOM Consortium"/>
            <consortium name="Riken Genome Exploration Research Group and Genome Science Group (Genome Network Project Core Group)"/>
        </authorList>
    </citation>
    <scope>NUCLEOTIDE SEQUENCE</scope>
    <source>
        <strain evidence="3">C57BL/6J</strain>
        <tissue evidence="3">Placenta</tissue>
    </source>
</reference>
<dbReference type="UCSC" id="uc007zbu.2">
    <property type="organism name" value="mouse"/>
</dbReference>
<feature type="region of interest" description="Disordered" evidence="1">
    <location>
        <begin position="88"/>
        <end position="131"/>
    </location>
</feature>
<dbReference type="InterPro" id="IPR057051">
    <property type="entry name" value="PARP14_RPM_1"/>
</dbReference>
<reference evidence="3" key="8">
    <citation type="journal article" date="2005" name="Science">
        <title>Antisense Transcription in the Mammalian Transcriptome.</title>
        <authorList>
            <consortium name="RIKEN Genome Exploration Research Group and Genome Science Group (Genome Network Project Core Group) and the FANTOM Consortium"/>
        </authorList>
    </citation>
    <scope>NUCLEOTIDE SEQUENCE</scope>
    <source>
        <strain evidence="3">C57BL/6J</strain>
        <tissue evidence="3">Placenta</tissue>
    </source>
</reference>